<gene>
    <name evidence="2" type="ORF">E2I00_005679</name>
</gene>
<sequence length="104" mass="11362">MDRKGKRDMVLLAALGAGASQVLRVPWDHLALLEWEKEVKMGFQDSQVSKVIGAFQVKGGQLAHQAPKVLLGNKDQKALESQEPLEPQASQGFQGQKVTLGLQE</sequence>
<dbReference type="OrthoDB" id="10291501at2759"/>
<feature type="region of interest" description="Disordered" evidence="1">
    <location>
        <begin position="73"/>
        <end position="104"/>
    </location>
</feature>
<dbReference type="AlphaFoldDB" id="A0A643C2M0"/>
<evidence type="ECO:0000313" key="2">
    <source>
        <dbReference type="EMBL" id="KAB0394270.1"/>
    </source>
</evidence>
<proteinExistence type="predicted"/>
<comment type="caution">
    <text evidence="2">The sequence shown here is derived from an EMBL/GenBank/DDBJ whole genome shotgun (WGS) entry which is preliminary data.</text>
</comment>
<keyword evidence="3" id="KW-1185">Reference proteome</keyword>
<protein>
    <submittedName>
        <fullName evidence="2">Uncharacterized protein</fullName>
    </submittedName>
</protein>
<name>A0A643C2M0_BALPH</name>
<reference evidence="2 3" key="1">
    <citation type="journal article" date="2019" name="PLoS ONE">
        <title>Genomic analyses reveal an absence of contemporary introgressive admixture between fin whales and blue whales, despite known hybrids.</title>
        <authorList>
            <person name="Westbury M.V."/>
            <person name="Petersen B."/>
            <person name="Lorenzen E.D."/>
        </authorList>
    </citation>
    <scope>NUCLEOTIDE SEQUENCE [LARGE SCALE GENOMIC DNA]</scope>
    <source>
        <strain evidence="2">FinWhale-01</strain>
    </source>
</reference>
<evidence type="ECO:0000256" key="1">
    <source>
        <dbReference type="SAM" id="MobiDB-lite"/>
    </source>
</evidence>
<organism evidence="2 3">
    <name type="scientific">Balaenoptera physalus</name>
    <name type="common">Fin whale</name>
    <name type="synonym">Balaena physalus</name>
    <dbReference type="NCBI Taxonomy" id="9770"/>
    <lineage>
        <taxon>Eukaryota</taxon>
        <taxon>Metazoa</taxon>
        <taxon>Chordata</taxon>
        <taxon>Craniata</taxon>
        <taxon>Vertebrata</taxon>
        <taxon>Euteleostomi</taxon>
        <taxon>Mammalia</taxon>
        <taxon>Eutheria</taxon>
        <taxon>Laurasiatheria</taxon>
        <taxon>Artiodactyla</taxon>
        <taxon>Whippomorpha</taxon>
        <taxon>Cetacea</taxon>
        <taxon>Mysticeti</taxon>
        <taxon>Balaenopteridae</taxon>
        <taxon>Balaenoptera</taxon>
    </lineage>
</organism>
<accession>A0A643C2M0</accession>
<feature type="compositionally biased region" description="Polar residues" evidence="1">
    <location>
        <begin position="88"/>
        <end position="97"/>
    </location>
</feature>
<dbReference type="Proteomes" id="UP000437017">
    <property type="component" value="Unassembled WGS sequence"/>
</dbReference>
<dbReference type="EMBL" id="SGJD01002846">
    <property type="protein sequence ID" value="KAB0394270.1"/>
    <property type="molecule type" value="Genomic_DNA"/>
</dbReference>
<evidence type="ECO:0000313" key="3">
    <source>
        <dbReference type="Proteomes" id="UP000437017"/>
    </source>
</evidence>